<evidence type="ECO:0000256" key="1">
    <source>
        <dbReference type="SAM" id="MobiDB-lite"/>
    </source>
</evidence>
<sequence length="179" mass="19839">MRKNIALLLAFVFLTACGGSGDISPNDASDMQLATRVSIFESKDNQKQWILQADTVDFADLKSATLKNPQLLLKQDGKDSASVTGKTGTFDYIKKLVTVEGNAQIDSFLEDVKITANRFFYDIDKDRVWSEGKTVITRGGAKITARGGIETDSKLVKIEMKKQSTQLPQSTRELQRKSK</sequence>
<feature type="compositionally biased region" description="Polar residues" evidence="1">
    <location>
        <begin position="163"/>
        <end position="172"/>
    </location>
</feature>
<dbReference type="Proteomes" id="UP000725649">
    <property type="component" value="Unassembled WGS sequence"/>
</dbReference>
<comment type="caution">
    <text evidence="3">The sequence shown here is derived from an EMBL/GenBank/DDBJ whole genome shotgun (WGS) entry which is preliminary data.</text>
</comment>
<dbReference type="InterPro" id="IPR026265">
    <property type="entry name" value="LptC"/>
</dbReference>
<dbReference type="InterPro" id="IPR010664">
    <property type="entry name" value="LipoPS_assembly_LptC-rel"/>
</dbReference>
<dbReference type="Pfam" id="PF06835">
    <property type="entry name" value="LptC"/>
    <property type="match status" value="1"/>
</dbReference>
<dbReference type="PROSITE" id="PS51257">
    <property type="entry name" value="PROKAR_LIPOPROTEIN"/>
    <property type="match status" value="1"/>
</dbReference>
<evidence type="ECO:0000313" key="4">
    <source>
        <dbReference type="Proteomes" id="UP000725649"/>
    </source>
</evidence>
<keyword evidence="2" id="KW-0732">Signal</keyword>
<name>A0A928DT31_9BACT</name>
<dbReference type="GO" id="GO:0015221">
    <property type="term" value="F:lipopolysaccharide transmembrane transporter activity"/>
    <property type="evidence" value="ECO:0007669"/>
    <property type="project" value="InterPro"/>
</dbReference>
<dbReference type="AlphaFoldDB" id="A0A928DT31"/>
<dbReference type="NCBIfam" id="TIGR04409">
    <property type="entry name" value="LptC_YrbK"/>
    <property type="match status" value="1"/>
</dbReference>
<reference evidence="3" key="1">
    <citation type="submission" date="2019-04" db="EMBL/GenBank/DDBJ databases">
        <title>Evolution of Biomass-Degrading Anaerobic Consortia Revealed by Metagenomics.</title>
        <authorList>
            <person name="Peng X."/>
        </authorList>
    </citation>
    <scope>NUCLEOTIDE SEQUENCE</scope>
    <source>
        <strain evidence="3">SIG66</strain>
    </source>
</reference>
<feature type="region of interest" description="Disordered" evidence="1">
    <location>
        <begin position="160"/>
        <end position="179"/>
    </location>
</feature>
<evidence type="ECO:0000256" key="2">
    <source>
        <dbReference type="SAM" id="SignalP"/>
    </source>
</evidence>
<dbReference type="EMBL" id="SUVG01000007">
    <property type="protein sequence ID" value="MBE6421684.1"/>
    <property type="molecule type" value="Genomic_DNA"/>
</dbReference>
<protein>
    <submittedName>
        <fullName evidence="3">LPS export ABC transporter periplasmic protein LptC</fullName>
    </submittedName>
</protein>
<accession>A0A928DT31</accession>
<evidence type="ECO:0000313" key="3">
    <source>
        <dbReference type="EMBL" id="MBE6421684.1"/>
    </source>
</evidence>
<organism evidence="3 4">
    <name type="scientific">Candidatus Avelusimicrobium gallicola</name>
    <dbReference type="NCBI Taxonomy" id="2562704"/>
    <lineage>
        <taxon>Bacteria</taxon>
        <taxon>Pseudomonadati</taxon>
        <taxon>Elusimicrobiota</taxon>
        <taxon>Elusimicrobia</taxon>
        <taxon>Elusimicrobiales</taxon>
        <taxon>Elusimicrobiaceae</taxon>
        <taxon>Candidatus Avelusimicrobium</taxon>
    </lineage>
</organism>
<feature type="chain" id="PRO_5038055802" evidence="2">
    <location>
        <begin position="19"/>
        <end position="179"/>
    </location>
</feature>
<proteinExistence type="predicted"/>
<dbReference type="GO" id="GO:0005886">
    <property type="term" value="C:plasma membrane"/>
    <property type="evidence" value="ECO:0007669"/>
    <property type="project" value="InterPro"/>
</dbReference>
<dbReference type="Gene3D" id="2.60.450.10">
    <property type="entry name" value="Lipopolysaccharide (LPS) transport protein A like domain"/>
    <property type="match status" value="1"/>
</dbReference>
<gene>
    <name evidence="3" type="primary">lptC</name>
    <name evidence="3" type="ORF">E7027_06140</name>
</gene>
<feature type="signal peptide" evidence="2">
    <location>
        <begin position="1"/>
        <end position="18"/>
    </location>
</feature>